<proteinExistence type="predicted"/>
<dbReference type="Proteomes" id="UP000035425">
    <property type="component" value="Unassembled WGS sequence"/>
</dbReference>
<feature type="region of interest" description="Disordered" evidence="1">
    <location>
        <begin position="1"/>
        <end position="90"/>
    </location>
</feature>
<feature type="compositionally biased region" description="Polar residues" evidence="1">
    <location>
        <begin position="32"/>
        <end position="43"/>
    </location>
</feature>
<comment type="caution">
    <text evidence="2">The sequence shown here is derived from an EMBL/GenBank/DDBJ whole genome shotgun (WGS) entry which is preliminary data.</text>
</comment>
<feature type="compositionally biased region" description="Basic and acidic residues" evidence="1">
    <location>
        <begin position="44"/>
        <end position="81"/>
    </location>
</feature>
<accession>A0ABR5F296</accession>
<keyword evidence="3" id="KW-1185">Reference proteome</keyword>
<dbReference type="EMBL" id="JWIO01000026">
    <property type="protein sequence ID" value="KLL10773.1"/>
    <property type="molecule type" value="Genomic_DNA"/>
</dbReference>
<evidence type="ECO:0000313" key="2">
    <source>
        <dbReference type="EMBL" id="KLL10773.1"/>
    </source>
</evidence>
<sequence length="90" mass="10239">MLFTAHPARTSRTARPDPVRAPFAVTRHAANGTRTIRATTHSPPQDHDPARWDHARRAPTSGHEHTLVVTYRQDKITERQRSQSLPRTQT</sequence>
<reference evidence="2 3" key="1">
    <citation type="submission" date="2014-12" db="EMBL/GenBank/DDBJ databases">
        <title>Frankia sp. BMG5.1 draft genome.</title>
        <authorList>
            <person name="Gtari M."/>
            <person name="Ghodhbane-Gtari F."/>
            <person name="Nouioui I."/>
            <person name="Ktari A."/>
            <person name="Hezbri K."/>
            <person name="Mimouni W."/>
            <person name="Sbissi I."/>
            <person name="Ayari A."/>
            <person name="Yamanaka T."/>
            <person name="Normand P."/>
            <person name="Tisa L.S."/>
            <person name="Boudabous A."/>
        </authorList>
    </citation>
    <scope>NUCLEOTIDE SEQUENCE [LARGE SCALE GENOMIC DNA]</scope>
    <source>
        <strain evidence="2 3">BMG5.1</strain>
    </source>
</reference>
<name>A0ABR5F296_9ACTN</name>
<gene>
    <name evidence="2" type="ORF">FrCorBMG51_15970</name>
</gene>
<evidence type="ECO:0000256" key="1">
    <source>
        <dbReference type="SAM" id="MobiDB-lite"/>
    </source>
</evidence>
<protein>
    <submittedName>
        <fullName evidence="2">Uncharacterized protein</fullName>
    </submittedName>
</protein>
<evidence type="ECO:0000313" key="3">
    <source>
        <dbReference type="Proteomes" id="UP000035425"/>
    </source>
</evidence>
<organism evidence="2 3">
    <name type="scientific">Protofrankia coriariae</name>
    <dbReference type="NCBI Taxonomy" id="1562887"/>
    <lineage>
        <taxon>Bacteria</taxon>
        <taxon>Bacillati</taxon>
        <taxon>Actinomycetota</taxon>
        <taxon>Actinomycetes</taxon>
        <taxon>Frankiales</taxon>
        <taxon>Frankiaceae</taxon>
        <taxon>Protofrankia</taxon>
    </lineage>
</organism>